<dbReference type="SUPFAM" id="SSF48498">
    <property type="entry name" value="Tetracyclin repressor-like, C-terminal domain"/>
    <property type="match status" value="1"/>
</dbReference>
<dbReference type="Proteomes" id="UP000766595">
    <property type="component" value="Unassembled WGS sequence"/>
</dbReference>
<dbReference type="PANTHER" id="PTHR30055">
    <property type="entry name" value="HTH-TYPE TRANSCRIPTIONAL REGULATOR RUTR"/>
    <property type="match status" value="1"/>
</dbReference>
<dbReference type="EMBL" id="JAHHZF010000005">
    <property type="protein sequence ID" value="MBT9289931.1"/>
    <property type="molecule type" value="Genomic_DNA"/>
</dbReference>
<feature type="domain" description="HTH tetR-type" evidence="3">
    <location>
        <begin position="16"/>
        <end position="76"/>
    </location>
</feature>
<dbReference type="InterPro" id="IPR050109">
    <property type="entry name" value="HTH-type_TetR-like_transc_reg"/>
</dbReference>
<dbReference type="Pfam" id="PF00440">
    <property type="entry name" value="TetR_N"/>
    <property type="match status" value="1"/>
</dbReference>
<accession>A0A947D5F7</accession>
<reference evidence="4 5" key="1">
    <citation type="submission" date="2021-06" db="EMBL/GenBank/DDBJ databases">
        <authorList>
            <person name="Grouzdev D.S."/>
            <person name="Koziaeva V."/>
        </authorList>
    </citation>
    <scope>NUCLEOTIDE SEQUENCE [LARGE SCALE GENOMIC DNA]</scope>
    <source>
        <strain evidence="4 5">22</strain>
    </source>
</reference>
<evidence type="ECO:0000313" key="4">
    <source>
        <dbReference type="EMBL" id="MBT9289931.1"/>
    </source>
</evidence>
<organism evidence="4 5">
    <name type="scientific">Prosthecodimorpha staleyi</name>
    <dbReference type="NCBI Taxonomy" id="2840188"/>
    <lineage>
        <taxon>Bacteria</taxon>
        <taxon>Pseudomonadati</taxon>
        <taxon>Pseudomonadota</taxon>
        <taxon>Alphaproteobacteria</taxon>
        <taxon>Hyphomicrobiales</taxon>
        <taxon>Ancalomicrobiaceae</taxon>
        <taxon>Prosthecodimorpha</taxon>
    </lineage>
</organism>
<evidence type="ECO:0000256" key="1">
    <source>
        <dbReference type="ARBA" id="ARBA00023125"/>
    </source>
</evidence>
<dbReference type="Gene3D" id="1.10.357.10">
    <property type="entry name" value="Tetracycline Repressor, domain 2"/>
    <property type="match status" value="1"/>
</dbReference>
<dbReference type="GO" id="GO:0003700">
    <property type="term" value="F:DNA-binding transcription factor activity"/>
    <property type="evidence" value="ECO:0007669"/>
    <property type="project" value="TreeGrafter"/>
</dbReference>
<dbReference type="Pfam" id="PF14246">
    <property type="entry name" value="TetR_C_7"/>
    <property type="match status" value="1"/>
</dbReference>
<dbReference type="InterPro" id="IPR009057">
    <property type="entry name" value="Homeodomain-like_sf"/>
</dbReference>
<gene>
    <name evidence="4" type="ORF">KL771_10715</name>
</gene>
<dbReference type="AlphaFoldDB" id="A0A947D5F7"/>
<keyword evidence="1 2" id="KW-0238">DNA-binding</keyword>
<dbReference type="InterPro" id="IPR001647">
    <property type="entry name" value="HTH_TetR"/>
</dbReference>
<evidence type="ECO:0000256" key="2">
    <source>
        <dbReference type="PROSITE-ProRule" id="PRU00335"/>
    </source>
</evidence>
<evidence type="ECO:0000313" key="5">
    <source>
        <dbReference type="Proteomes" id="UP000766595"/>
    </source>
</evidence>
<name>A0A947D5F7_9HYPH</name>
<feature type="DNA-binding region" description="H-T-H motif" evidence="2">
    <location>
        <begin position="39"/>
        <end position="58"/>
    </location>
</feature>
<dbReference type="InterPro" id="IPR039536">
    <property type="entry name" value="TetR_C_Proteobacteria"/>
</dbReference>
<evidence type="ECO:0000259" key="3">
    <source>
        <dbReference type="PROSITE" id="PS50977"/>
    </source>
</evidence>
<dbReference type="SUPFAM" id="SSF46689">
    <property type="entry name" value="Homeodomain-like"/>
    <property type="match status" value="1"/>
</dbReference>
<dbReference type="PROSITE" id="PS50977">
    <property type="entry name" value="HTH_TETR_2"/>
    <property type="match status" value="1"/>
</dbReference>
<dbReference type="PANTHER" id="PTHR30055:SF223">
    <property type="entry name" value="HTH-TYPE TRANSCRIPTIONAL REGULATOR UIDR"/>
    <property type="match status" value="1"/>
</dbReference>
<keyword evidence="5" id="KW-1185">Reference proteome</keyword>
<dbReference type="RefSeq" id="WP_261968559.1">
    <property type="nucleotide sequence ID" value="NZ_JAHHZF010000005.1"/>
</dbReference>
<protein>
    <submittedName>
        <fullName evidence="4">TetR/AcrR family transcriptional regulator</fullName>
    </submittedName>
</protein>
<comment type="caution">
    <text evidence="4">The sequence shown here is derived from an EMBL/GenBank/DDBJ whole genome shotgun (WGS) entry which is preliminary data.</text>
</comment>
<sequence length="224" mass="25228">MVEKRQRGRPKVSPDAEQRDRIVDIGRGVFLERGYGRSTMDEVAARGCVSKKTLYRFFANKLELFAAVVEAHRHSMLAFPDDLDACDVEAALRVIVRLDIDADQDRERHALLEMAFFEAAAHPELHEVIFVHGAERSRRDLTERLQQWAAAGKLVLDDAGLAAGILMDMVFGSGRRPPRPGEPEDPEARRRRLKACIAVFLRGTMPRQGLPAAPLQDERRPAPR</sequence>
<dbReference type="InterPro" id="IPR036271">
    <property type="entry name" value="Tet_transcr_reg_TetR-rel_C_sf"/>
</dbReference>
<dbReference type="PRINTS" id="PR00455">
    <property type="entry name" value="HTHTETR"/>
</dbReference>
<proteinExistence type="predicted"/>
<dbReference type="GO" id="GO:0000976">
    <property type="term" value="F:transcription cis-regulatory region binding"/>
    <property type="evidence" value="ECO:0007669"/>
    <property type="project" value="TreeGrafter"/>
</dbReference>